<feature type="domain" description="Gfo/Idh/MocA-like oxidoreductase N-terminal" evidence="1">
    <location>
        <begin position="15"/>
        <end position="125"/>
    </location>
</feature>
<evidence type="ECO:0000259" key="3">
    <source>
        <dbReference type="Pfam" id="PF21135"/>
    </source>
</evidence>
<dbReference type="RefSeq" id="WP_224829095.1">
    <property type="nucleotide sequence ID" value="NZ_JAIVEF010000015.1"/>
</dbReference>
<dbReference type="Pfam" id="PF21135">
    <property type="entry name" value="DRL_cat"/>
    <property type="match status" value="1"/>
</dbReference>
<gene>
    <name evidence="4" type="ORF">ACFPFO_03930</name>
</gene>
<feature type="domain" description="Oxidoreductase DRL-like catalytic" evidence="3">
    <location>
        <begin position="155"/>
        <end position="341"/>
    </location>
</feature>
<dbReference type="PANTHER" id="PTHR37850">
    <property type="entry name" value="STRU PROTEIN"/>
    <property type="match status" value="1"/>
</dbReference>
<evidence type="ECO:0000313" key="4">
    <source>
        <dbReference type="EMBL" id="MFC4986933.1"/>
    </source>
</evidence>
<feature type="domain" description="SAF" evidence="2">
    <location>
        <begin position="367"/>
        <end position="429"/>
    </location>
</feature>
<proteinExistence type="predicted"/>
<dbReference type="PANTHER" id="PTHR37850:SF3">
    <property type="entry name" value="BLR7815 PROTEIN"/>
    <property type="match status" value="1"/>
</dbReference>
<accession>A0ABD5QB08</accession>
<dbReference type="InterPro" id="IPR013974">
    <property type="entry name" value="SAF"/>
</dbReference>
<dbReference type="InterPro" id="IPR000683">
    <property type="entry name" value="Gfo/Idh/MocA-like_OxRdtase_N"/>
</dbReference>
<reference evidence="4 5" key="1">
    <citation type="journal article" date="2019" name="Int. J. Syst. Evol. Microbiol.">
        <title>The Global Catalogue of Microorganisms (GCM) 10K type strain sequencing project: providing services to taxonomists for standard genome sequencing and annotation.</title>
        <authorList>
            <consortium name="The Broad Institute Genomics Platform"/>
            <consortium name="The Broad Institute Genome Sequencing Center for Infectious Disease"/>
            <person name="Wu L."/>
            <person name="Ma J."/>
        </authorList>
    </citation>
    <scope>NUCLEOTIDE SEQUENCE [LARGE SCALE GENOMIC DNA]</scope>
    <source>
        <strain evidence="4 5">CGMCC 1.15824</strain>
    </source>
</reference>
<dbReference type="InterPro" id="IPR036291">
    <property type="entry name" value="NAD(P)-bd_dom_sf"/>
</dbReference>
<dbReference type="AlphaFoldDB" id="A0ABD5QB08"/>
<evidence type="ECO:0000313" key="5">
    <source>
        <dbReference type="Proteomes" id="UP001595925"/>
    </source>
</evidence>
<name>A0ABD5QB08_9EURY</name>
<organism evidence="4 5">
    <name type="scientific">Saliphagus infecundisoli</name>
    <dbReference type="NCBI Taxonomy" id="1849069"/>
    <lineage>
        <taxon>Archaea</taxon>
        <taxon>Methanobacteriati</taxon>
        <taxon>Methanobacteriota</taxon>
        <taxon>Stenosarchaea group</taxon>
        <taxon>Halobacteria</taxon>
        <taxon>Halobacteriales</taxon>
        <taxon>Natrialbaceae</taxon>
        <taxon>Saliphagus</taxon>
    </lineage>
</organism>
<dbReference type="Pfam" id="PF01408">
    <property type="entry name" value="GFO_IDH_MocA"/>
    <property type="match status" value="1"/>
</dbReference>
<comment type="caution">
    <text evidence="4">The sequence shown here is derived from an EMBL/GenBank/DDBJ whole genome shotgun (WGS) entry which is preliminary data.</text>
</comment>
<dbReference type="Pfam" id="PF08666">
    <property type="entry name" value="SAF"/>
    <property type="match status" value="1"/>
</dbReference>
<protein>
    <submittedName>
        <fullName evidence="4">NAD(P)H-dependent oxidoreductase</fullName>
    </submittedName>
</protein>
<dbReference type="EMBL" id="JBHSJG010000012">
    <property type="protein sequence ID" value="MFC4986933.1"/>
    <property type="molecule type" value="Genomic_DNA"/>
</dbReference>
<dbReference type="SUPFAM" id="SSF51735">
    <property type="entry name" value="NAD(P)-binding Rossmann-fold domains"/>
    <property type="match status" value="1"/>
</dbReference>
<dbReference type="InterPro" id="IPR048423">
    <property type="entry name" value="DRL_cat"/>
</dbReference>
<evidence type="ECO:0000259" key="1">
    <source>
        <dbReference type="Pfam" id="PF01408"/>
    </source>
</evidence>
<dbReference type="Proteomes" id="UP001595925">
    <property type="component" value="Unassembled WGS sequence"/>
</dbReference>
<dbReference type="Gene3D" id="3.40.50.720">
    <property type="entry name" value="NAD(P)-binding Rossmann-like Domain"/>
    <property type="match status" value="1"/>
</dbReference>
<evidence type="ECO:0000259" key="2">
    <source>
        <dbReference type="Pfam" id="PF08666"/>
    </source>
</evidence>
<sequence>MLNLPTKLKALDDPIRVGIVGAGLFGTKLADQIECAPGMTVAAIADIEPKKASDTFTEAGVNEAVIEAETVEEADRAIKRGERVILSDGRLLAETDVNVVVEATGVPDVGARHAYAALAEGKHVINATVEADTVVGPALATLADEQDVTYSLAYGDQPALMVELCDWARTIGMDIVAAGRGSMYVDEYRFGTPDDVFERWGYDDEFIDEHDLNPRMYNSFLDGTKIAVESCALANAVGLEPDVPGMHLRTLEAHEVPETLRLKEDGGVLDQTNTVEAISSLYSDGSTTELDLSWSMFVVARTPNQAVQEYFSQNRGHGFYVASDGEYVFFYRPHHLPGIETPVSVANAMLRNEPTGAPRGRYAEVVGAAKRPLEPGTELDGGGGYTTYGTLEAAERARECGYVPFELLDGATVTSSIDQDDVLTYDDVELEDSFIKKLRENPSSVSH</sequence>
<keyword evidence="5" id="KW-1185">Reference proteome</keyword>